<gene>
    <name evidence="1" type="ORF">B296_00021517</name>
</gene>
<dbReference type="CDD" id="cd00303">
    <property type="entry name" value="retropepsin_like"/>
    <property type="match status" value="1"/>
</dbReference>
<dbReference type="PANTHER" id="PTHR33240">
    <property type="entry name" value="OS08G0508500 PROTEIN"/>
    <property type="match status" value="1"/>
</dbReference>
<comment type="caution">
    <text evidence="1">The sequence shown here is derived from an EMBL/GenBank/DDBJ whole genome shotgun (WGS) entry which is preliminary data.</text>
</comment>
<evidence type="ECO:0000313" key="2">
    <source>
        <dbReference type="Proteomes" id="UP000287651"/>
    </source>
</evidence>
<dbReference type="InterPro" id="IPR021109">
    <property type="entry name" value="Peptidase_aspartic_dom_sf"/>
</dbReference>
<accession>A0A426Y2E9</accession>
<sequence length="247" mass="27873">MKPREPSLHPKGPVERQIVVIVGGPAVGGVSSSVRKSYARAKVQKRPRPRSDLGFTFDYENEYPDHDDALVVTARIANACVKRIKIDIGRSVDILYLDAFHKLGMTNRDLIPMTSTLTGFTGDAITPVGIATLPITFGDEPRTKTLMVPFMVVDLPSAYNVIIGRTTLNKLRAVVSTYHRSMKFPTNIGPREIKSDPREIENFTTEASEACLRKNLNMLEERRAKAHLKNLYYQRTITQLYNQRFRP</sequence>
<dbReference type="PANTHER" id="PTHR33240:SF8">
    <property type="entry name" value="OS03G0439900 PROTEIN"/>
    <property type="match status" value="1"/>
</dbReference>
<dbReference type="AlphaFoldDB" id="A0A426Y2E9"/>
<dbReference type="Proteomes" id="UP000287651">
    <property type="component" value="Unassembled WGS sequence"/>
</dbReference>
<reference evidence="1 2" key="1">
    <citation type="journal article" date="2014" name="Agronomy (Basel)">
        <title>A Draft Genome Sequence for Ensete ventricosum, the Drought-Tolerant Tree Against Hunger.</title>
        <authorList>
            <person name="Harrison J."/>
            <person name="Moore K.A."/>
            <person name="Paszkiewicz K."/>
            <person name="Jones T."/>
            <person name="Grant M."/>
            <person name="Ambacheew D."/>
            <person name="Muzemil S."/>
            <person name="Studholme D.J."/>
        </authorList>
    </citation>
    <scope>NUCLEOTIDE SEQUENCE [LARGE SCALE GENOMIC DNA]</scope>
</reference>
<dbReference type="Gene3D" id="2.40.70.10">
    <property type="entry name" value="Acid Proteases"/>
    <property type="match status" value="1"/>
</dbReference>
<name>A0A426Y2E9_ENSVE</name>
<dbReference type="EMBL" id="AMZH03015523">
    <property type="protein sequence ID" value="RRT45916.1"/>
    <property type="molecule type" value="Genomic_DNA"/>
</dbReference>
<organism evidence="1 2">
    <name type="scientific">Ensete ventricosum</name>
    <name type="common">Abyssinian banana</name>
    <name type="synonym">Musa ensete</name>
    <dbReference type="NCBI Taxonomy" id="4639"/>
    <lineage>
        <taxon>Eukaryota</taxon>
        <taxon>Viridiplantae</taxon>
        <taxon>Streptophyta</taxon>
        <taxon>Embryophyta</taxon>
        <taxon>Tracheophyta</taxon>
        <taxon>Spermatophyta</taxon>
        <taxon>Magnoliopsida</taxon>
        <taxon>Liliopsida</taxon>
        <taxon>Zingiberales</taxon>
        <taxon>Musaceae</taxon>
        <taxon>Ensete</taxon>
    </lineage>
</organism>
<proteinExistence type="predicted"/>
<evidence type="ECO:0000313" key="1">
    <source>
        <dbReference type="EMBL" id="RRT45916.1"/>
    </source>
</evidence>
<protein>
    <submittedName>
        <fullName evidence="1">Uncharacterized protein</fullName>
    </submittedName>
</protein>